<dbReference type="Proteomes" id="UP000261540">
    <property type="component" value="Unplaced"/>
</dbReference>
<feature type="transmembrane region" description="Helical" evidence="6">
    <location>
        <begin position="44"/>
        <end position="63"/>
    </location>
</feature>
<evidence type="ECO:0000256" key="6">
    <source>
        <dbReference type="SAM" id="Phobius"/>
    </source>
</evidence>
<dbReference type="AlphaFoldDB" id="A0A3B3STR0"/>
<dbReference type="KEGG" id="pki:111849236"/>
<dbReference type="PROSITE" id="PS50049">
    <property type="entry name" value="THD_2"/>
    <property type="match status" value="1"/>
</dbReference>
<evidence type="ECO:0000313" key="8">
    <source>
        <dbReference type="Ensembl" id="ENSPKIP00000034122.1"/>
    </source>
</evidence>
<dbReference type="SMART" id="SM00207">
    <property type="entry name" value="TNF"/>
    <property type="match status" value="1"/>
</dbReference>
<dbReference type="SUPFAM" id="SSF49842">
    <property type="entry name" value="TNF-like"/>
    <property type="match status" value="1"/>
</dbReference>
<feature type="region of interest" description="Disordered" evidence="5">
    <location>
        <begin position="75"/>
        <end position="108"/>
    </location>
</feature>
<dbReference type="GO" id="GO:0016020">
    <property type="term" value="C:membrane"/>
    <property type="evidence" value="ECO:0007669"/>
    <property type="project" value="UniProtKB-SubCell"/>
</dbReference>
<dbReference type="GeneID" id="111849235"/>
<dbReference type="InterPro" id="IPR008983">
    <property type="entry name" value="Tumour_necrosis_fac-like_dom"/>
</dbReference>
<protein>
    <submittedName>
        <fullName evidence="8">TNF superfamily member 14</fullName>
    </submittedName>
</protein>
<dbReference type="Pfam" id="PF00229">
    <property type="entry name" value="TNF"/>
    <property type="match status" value="1"/>
</dbReference>
<keyword evidence="4 6" id="KW-0472">Membrane</keyword>
<dbReference type="GO" id="GO:0005164">
    <property type="term" value="F:tumor necrosis factor receptor binding"/>
    <property type="evidence" value="ECO:0007669"/>
    <property type="project" value="InterPro"/>
</dbReference>
<name>A0A3B3STR0_9TELE</name>
<evidence type="ECO:0000256" key="2">
    <source>
        <dbReference type="ARBA" id="ARBA00008670"/>
    </source>
</evidence>
<dbReference type="InterPro" id="IPR021184">
    <property type="entry name" value="TNF_CS"/>
</dbReference>
<evidence type="ECO:0000256" key="4">
    <source>
        <dbReference type="ARBA" id="ARBA00023136"/>
    </source>
</evidence>
<keyword evidence="6" id="KW-0812">Transmembrane</keyword>
<dbReference type="InterPro" id="IPR006052">
    <property type="entry name" value="TNF_dom"/>
</dbReference>
<feature type="compositionally biased region" description="Basic and acidic residues" evidence="5">
    <location>
        <begin position="80"/>
        <end position="98"/>
    </location>
</feature>
<proteinExistence type="inferred from homology"/>
<dbReference type="RefSeq" id="XP_023677721.1">
    <property type="nucleotide sequence ID" value="XM_023821953.2"/>
</dbReference>
<keyword evidence="9" id="KW-1185">Reference proteome</keyword>
<comment type="similarity">
    <text evidence="2">Belongs to the tumor necrosis factor family.</text>
</comment>
<organism evidence="8 9">
    <name type="scientific">Paramormyrops kingsleyae</name>
    <dbReference type="NCBI Taxonomy" id="1676925"/>
    <lineage>
        <taxon>Eukaryota</taxon>
        <taxon>Metazoa</taxon>
        <taxon>Chordata</taxon>
        <taxon>Craniata</taxon>
        <taxon>Vertebrata</taxon>
        <taxon>Euteleostomi</taxon>
        <taxon>Actinopterygii</taxon>
        <taxon>Neopterygii</taxon>
        <taxon>Teleostei</taxon>
        <taxon>Osteoglossocephala</taxon>
        <taxon>Osteoglossomorpha</taxon>
        <taxon>Osteoglossiformes</taxon>
        <taxon>Mormyridae</taxon>
        <taxon>Paramormyrops</taxon>
    </lineage>
</organism>
<evidence type="ECO:0000256" key="3">
    <source>
        <dbReference type="ARBA" id="ARBA00022514"/>
    </source>
</evidence>
<reference evidence="8" key="2">
    <citation type="submission" date="2025-09" db="UniProtKB">
        <authorList>
            <consortium name="Ensembl"/>
        </authorList>
    </citation>
    <scope>IDENTIFICATION</scope>
</reference>
<dbReference type="GeneTree" id="ENSGT01060000248544"/>
<keyword evidence="6" id="KW-1133">Transmembrane helix</keyword>
<dbReference type="PANTHER" id="PTHR11471">
    <property type="entry name" value="TUMOR NECROSIS FACTOR FAMILY MEMBER"/>
    <property type="match status" value="1"/>
</dbReference>
<dbReference type="Ensembl" id="ENSPKIT00000015023.1">
    <property type="protein sequence ID" value="ENSPKIP00000034122.1"/>
    <property type="gene ID" value="ENSPKIG00000013579.1"/>
</dbReference>
<sequence length="239" mass="27493">MTRGQEDPKEQHPHVYVVDSQARYLPTMMPPLPSRQSRTGRMMLYLLLLVALCGIAVEGYFIYRLYDTRAATDTTTIEKSQQDERDATSRKYRTEVKPPKPSAHLTASTHLPREDGLMMWTTVGGDAFTYEMDYTEGKLFVKTEGFYFIYSKVFFSEPSPAAFTHTVLRISPRSPNKEMELMRTFRFHERGDRRGGMLNSYLGGAYLLHEGDAIFVKVQNHTKLLRQTSADNFFGAYML</sequence>
<accession>A0A3B3STR0</accession>
<dbReference type="PROSITE" id="PS00251">
    <property type="entry name" value="THD_1"/>
    <property type="match status" value="1"/>
</dbReference>
<evidence type="ECO:0000313" key="9">
    <source>
        <dbReference type="Proteomes" id="UP000261540"/>
    </source>
</evidence>
<dbReference type="PANTHER" id="PTHR11471:SF34">
    <property type="entry name" value="TUMOR NECROSIS FACTOR LIGAND SUPERFAMILY MEMBER 14"/>
    <property type="match status" value="1"/>
</dbReference>
<dbReference type="GO" id="GO:0006955">
    <property type="term" value="P:immune response"/>
    <property type="evidence" value="ECO:0007669"/>
    <property type="project" value="InterPro"/>
</dbReference>
<dbReference type="STRING" id="1676925.ENSPKIP00000034122"/>
<feature type="domain" description="THD" evidence="7">
    <location>
        <begin position="101"/>
        <end position="239"/>
    </location>
</feature>
<reference evidence="8" key="1">
    <citation type="submission" date="2025-08" db="UniProtKB">
        <authorList>
            <consortium name="Ensembl"/>
        </authorList>
    </citation>
    <scope>IDENTIFICATION</scope>
</reference>
<dbReference type="GO" id="GO:0005615">
    <property type="term" value="C:extracellular space"/>
    <property type="evidence" value="ECO:0007669"/>
    <property type="project" value="UniProtKB-KW"/>
</dbReference>
<keyword evidence="3" id="KW-0202">Cytokine</keyword>
<evidence type="ECO:0000256" key="1">
    <source>
        <dbReference type="ARBA" id="ARBA00004370"/>
    </source>
</evidence>
<dbReference type="Gene3D" id="2.60.120.40">
    <property type="match status" value="1"/>
</dbReference>
<evidence type="ECO:0000256" key="5">
    <source>
        <dbReference type="SAM" id="MobiDB-lite"/>
    </source>
</evidence>
<evidence type="ECO:0000259" key="7">
    <source>
        <dbReference type="PROSITE" id="PS50049"/>
    </source>
</evidence>
<dbReference type="GO" id="GO:0005125">
    <property type="term" value="F:cytokine activity"/>
    <property type="evidence" value="ECO:0007669"/>
    <property type="project" value="UniProtKB-KW"/>
</dbReference>
<dbReference type="OrthoDB" id="6072476at2759"/>
<comment type="subcellular location">
    <subcellularLocation>
        <location evidence="1">Membrane</location>
    </subcellularLocation>
</comment>